<gene>
    <name evidence="2" type="ORF">LR394_17745</name>
</gene>
<feature type="transmembrane region" description="Helical" evidence="1">
    <location>
        <begin position="93"/>
        <end position="113"/>
    </location>
</feature>
<keyword evidence="1" id="KW-0472">Membrane</keyword>
<evidence type="ECO:0000256" key="1">
    <source>
        <dbReference type="SAM" id="Phobius"/>
    </source>
</evidence>
<evidence type="ECO:0000313" key="3">
    <source>
        <dbReference type="Proteomes" id="UP001138997"/>
    </source>
</evidence>
<sequence>MPNQVTAPPMRQAQHALRLDLVRSEKASVHLITFVVAAVSTILITRAYLALTGYPKIGGDSGLHVAHVLPGGLLMLASIVLSFSYVGRGPRPIAALLGGVGFGLFIDEVGKFVTADNNYFFEPAAAIIYVVFAALVVGAHAWRRHRPLTDEEKVANAAHVLVDGLAGRLPDRRRQEMLATLESMGDVRGARQLHELLLSVEPRTPALPQHLERLWQRVPEGFDRIAESRFAAPVLGALFALQALGALIVAVGLWRTGTSYAVIMSGVLAGTATSLVFVVLGLRRGRAGDRRSALDWFQRAALTSLLLTQVFLFTASQFAATAGLVVDLMLLGLVATSRARVRR</sequence>
<keyword evidence="3" id="KW-1185">Reference proteome</keyword>
<evidence type="ECO:0000313" key="2">
    <source>
        <dbReference type="EMBL" id="MCD5312752.1"/>
    </source>
</evidence>
<feature type="transmembrane region" description="Helical" evidence="1">
    <location>
        <begin position="119"/>
        <end position="142"/>
    </location>
</feature>
<keyword evidence="1" id="KW-1133">Transmembrane helix</keyword>
<keyword evidence="1" id="KW-0812">Transmembrane</keyword>
<protein>
    <submittedName>
        <fullName evidence="2">Uncharacterized protein</fullName>
    </submittedName>
</protein>
<accession>A0A9X1NCM0</accession>
<proteinExistence type="predicted"/>
<feature type="transmembrane region" description="Helical" evidence="1">
    <location>
        <begin position="68"/>
        <end position="86"/>
    </location>
</feature>
<dbReference type="EMBL" id="JAJOMB010000009">
    <property type="protein sequence ID" value="MCD5312752.1"/>
    <property type="molecule type" value="Genomic_DNA"/>
</dbReference>
<comment type="caution">
    <text evidence="2">The sequence shown here is derived from an EMBL/GenBank/DDBJ whole genome shotgun (WGS) entry which is preliminary data.</text>
</comment>
<dbReference type="RefSeq" id="WP_231443295.1">
    <property type="nucleotide sequence ID" value="NZ_JAJOMB010000009.1"/>
</dbReference>
<dbReference type="Proteomes" id="UP001138997">
    <property type="component" value="Unassembled WGS sequence"/>
</dbReference>
<organism evidence="2 3">
    <name type="scientific">Kineosporia babensis</name>
    <dbReference type="NCBI Taxonomy" id="499548"/>
    <lineage>
        <taxon>Bacteria</taxon>
        <taxon>Bacillati</taxon>
        <taxon>Actinomycetota</taxon>
        <taxon>Actinomycetes</taxon>
        <taxon>Kineosporiales</taxon>
        <taxon>Kineosporiaceae</taxon>
        <taxon>Kineosporia</taxon>
    </lineage>
</organism>
<name>A0A9X1NCM0_9ACTN</name>
<dbReference type="AlphaFoldDB" id="A0A9X1NCM0"/>
<feature type="transmembrane region" description="Helical" evidence="1">
    <location>
        <begin position="230"/>
        <end position="254"/>
    </location>
</feature>
<feature type="transmembrane region" description="Helical" evidence="1">
    <location>
        <begin position="27"/>
        <end position="48"/>
    </location>
</feature>
<feature type="transmembrane region" description="Helical" evidence="1">
    <location>
        <begin position="260"/>
        <end position="282"/>
    </location>
</feature>
<reference evidence="2" key="1">
    <citation type="submission" date="2021-11" db="EMBL/GenBank/DDBJ databases">
        <title>Streptomyces corallinus and Kineosporia corallina sp. nov., two new coral-derived marine actinobacteria.</title>
        <authorList>
            <person name="Buangrab K."/>
            <person name="Sutthacheep M."/>
            <person name="Yeemin T."/>
            <person name="Harunari E."/>
            <person name="Igarashi Y."/>
            <person name="Sripreechasak P."/>
            <person name="Kanchanasin P."/>
            <person name="Tanasupawat S."/>
            <person name="Phongsopitanun W."/>
        </authorList>
    </citation>
    <scope>NUCLEOTIDE SEQUENCE</scope>
    <source>
        <strain evidence="2">JCM 31032</strain>
    </source>
</reference>